<name>A0ABV6DFY6_9BACL</name>
<keyword evidence="2" id="KW-0732">Signal</keyword>
<feature type="compositionally biased region" description="Low complexity" evidence="1">
    <location>
        <begin position="242"/>
        <end position="262"/>
    </location>
</feature>
<dbReference type="EMBL" id="JBHLWN010000020">
    <property type="protein sequence ID" value="MFC0211534.1"/>
    <property type="molecule type" value="Genomic_DNA"/>
</dbReference>
<protein>
    <recommendedName>
        <fullName evidence="5">LysM domain-containing protein</fullName>
    </recommendedName>
</protein>
<feature type="chain" id="PRO_5045612298" description="LysM domain-containing protein" evidence="2">
    <location>
        <begin position="34"/>
        <end position="262"/>
    </location>
</feature>
<dbReference type="Proteomes" id="UP001589776">
    <property type="component" value="Unassembled WGS sequence"/>
</dbReference>
<reference evidence="3 4" key="1">
    <citation type="submission" date="2024-09" db="EMBL/GenBank/DDBJ databases">
        <authorList>
            <person name="Sun Q."/>
            <person name="Mori K."/>
        </authorList>
    </citation>
    <scope>NUCLEOTIDE SEQUENCE [LARGE SCALE GENOMIC DNA]</scope>
    <source>
        <strain evidence="3 4">CCM 7759</strain>
    </source>
</reference>
<proteinExistence type="predicted"/>
<keyword evidence="4" id="KW-1185">Reference proteome</keyword>
<evidence type="ECO:0000313" key="4">
    <source>
        <dbReference type="Proteomes" id="UP001589776"/>
    </source>
</evidence>
<dbReference type="RefSeq" id="WP_377468521.1">
    <property type="nucleotide sequence ID" value="NZ_JBHLWN010000020.1"/>
</dbReference>
<comment type="caution">
    <text evidence="3">The sequence shown here is derived from an EMBL/GenBank/DDBJ whole genome shotgun (WGS) entry which is preliminary data.</text>
</comment>
<evidence type="ECO:0008006" key="5">
    <source>
        <dbReference type="Google" id="ProtNLM"/>
    </source>
</evidence>
<organism evidence="3 4">
    <name type="scientific">Paenibacillus chartarius</name>
    <dbReference type="NCBI Taxonomy" id="747481"/>
    <lineage>
        <taxon>Bacteria</taxon>
        <taxon>Bacillati</taxon>
        <taxon>Bacillota</taxon>
        <taxon>Bacilli</taxon>
        <taxon>Bacillales</taxon>
        <taxon>Paenibacillaceae</taxon>
        <taxon>Paenibacillus</taxon>
    </lineage>
</organism>
<feature type="region of interest" description="Disordered" evidence="1">
    <location>
        <begin position="236"/>
        <end position="262"/>
    </location>
</feature>
<evidence type="ECO:0000313" key="3">
    <source>
        <dbReference type="EMBL" id="MFC0211534.1"/>
    </source>
</evidence>
<evidence type="ECO:0000256" key="2">
    <source>
        <dbReference type="SAM" id="SignalP"/>
    </source>
</evidence>
<evidence type="ECO:0000256" key="1">
    <source>
        <dbReference type="SAM" id="MobiDB-lite"/>
    </source>
</evidence>
<sequence length="262" mass="26649">MKPWSKKMMTGTLAAALLIGGAAVAVQQQKAYAATNSTDGAASAQADAGKAFGRGGERGKGGFHGGMQVTKEAAALIGIDEAALRTELGQGKTLAQVAQEKAGLSEADLLQKLVDAQTKAIDDAVAAGKLTQEQADRQKAGLNEQVQQQITSVLPAGGEPGKRGGKGMGRGLGGMFGGQEQIAALLGMTEDELKTALQSGQSLADIAQEHGVSRDQLISQIKSGLDEEIGQFIDRKMPPKAPASTETTAPAAPAADTSVTGA</sequence>
<feature type="signal peptide" evidence="2">
    <location>
        <begin position="1"/>
        <end position="33"/>
    </location>
</feature>
<accession>A0ABV6DFY6</accession>
<gene>
    <name evidence="3" type="ORF">ACFFK0_03555</name>
</gene>